<evidence type="ECO:0000313" key="2">
    <source>
        <dbReference type="EMBL" id="UUR06910.1"/>
    </source>
</evidence>
<dbReference type="EMBL" id="CP097253">
    <property type="protein sequence ID" value="UUR06910.1"/>
    <property type="molecule type" value="Genomic_DNA"/>
</dbReference>
<evidence type="ECO:0000259" key="1">
    <source>
        <dbReference type="Pfam" id="PF00248"/>
    </source>
</evidence>
<dbReference type="InterPro" id="IPR050523">
    <property type="entry name" value="AKR_Detox_Biosynth"/>
</dbReference>
<dbReference type="PANTHER" id="PTHR43364">
    <property type="entry name" value="NADH-SPECIFIC METHYLGLYOXAL REDUCTASE-RELATED"/>
    <property type="match status" value="1"/>
</dbReference>
<proteinExistence type="predicted"/>
<dbReference type="PRINTS" id="PR00069">
    <property type="entry name" value="ALDKETRDTASE"/>
</dbReference>
<dbReference type="Pfam" id="PF00248">
    <property type="entry name" value="Aldo_ket_red"/>
    <property type="match status" value="1"/>
</dbReference>
<feature type="domain" description="NADP-dependent oxidoreductase" evidence="1">
    <location>
        <begin position="15"/>
        <end position="315"/>
    </location>
</feature>
<reference evidence="2 3" key="1">
    <citation type="submission" date="2022-05" db="EMBL/GenBank/DDBJ databases">
        <title>S8-45 Sphingomonas ultraviolaceadurans.</title>
        <authorList>
            <person name="Liu Y."/>
        </authorList>
    </citation>
    <scope>NUCLEOTIDE SEQUENCE [LARGE SCALE GENOMIC DNA]</scope>
    <source>
        <strain evidence="2 3">S8-45</strain>
    </source>
</reference>
<dbReference type="Gene3D" id="3.20.20.100">
    <property type="entry name" value="NADP-dependent oxidoreductase domain"/>
    <property type="match status" value="1"/>
</dbReference>
<protein>
    <submittedName>
        <fullName evidence="2">Aldo/keto reductase</fullName>
    </submittedName>
</protein>
<evidence type="ECO:0000313" key="3">
    <source>
        <dbReference type="Proteomes" id="UP000831921"/>
    </source>
</evidence>
<name>A0ABY5MQZ7_9SPHN</name>
<keyword evidence="3" id="KW-1185">Reference proteome</keyword>
<dbReference type="SUPFAM" id="SSF51430">
    <property type="entry name" value="NAD(P)-linked oxidoreductase"/>
    <property type="match status" value="1"/>
</dbReference>
<dbReference type="InterPro" id="IPR036812">
    <property type="entry name" value="NAD(P)_OxRdtase_dom_sf"/>
</dbReference>
<organism evidence="2 3">
    <name type="scientific">Sphingomonas glaciei</name>
    <dbReference type="NCBI Taxonomy" id="2938948"/>
    <lineage>
        <taxon>Bacteria</taxon>
        <taxon>Pseudomonadati</taxon>
        <taxon>Pseudomonadota</taxon>
        <taxon>Alphaproteobacteria</taxon>
        <taxon>Sphingomonadales</taxon>
        <taxon>Sphingomonadaceae</taxon>
        <taxon>Sphingomonas</taxon>
    </lineage>
</organism>
<gene>
    <name evidence="2" type="ORF">M1K48_08040</name>
</gene>
<accession>A0ABY5MQZ7</accession>
<dbReference type="PANTHER" id="PTHR43364:SF18">
    <property type="entry name" value="OXIDOREDUCTASE"/>
    <property type="match status" value="1"/>
</dbReference>
<sequence>MLYSRLGTSGLIVSRLSLGTMTFGTGGGNQAIAKTDPTAAGRILDRAIDAGVNFIDTADVYSEGQSEEMLGQLIRDKRKDLVVATKAGWRSGKPLHRSGLSAAHLHASIDESLARLGTDYTDVYIAHRNDDQTPLEETLQALDAIVRSGKARYLGVSNWAPWKVAAALELQRANGWVPFTHVQMMYHLLGRGIEQEMTGMLAHYGLGLTAWSPLAGGFLSGKYTRENLADPNFRLSGFDMIPFDKEHGFALVEQMRGIADAHGVSVAQVALAWLLSKPAVSSVIVGASKIEQIDDNLAAADLALSADELAALDKATAPKPDYPAWVTRVVDQPITNALAAKPGERPTLEAPNVV</sequence>
<dbReference type="RefSeq" id="WP_249454203.1">
    <property type="nucleotide sequence ID" value="NZ_CP097253.1"/>
</dbReference>
<dbReference type="Proteomes" id="UP000831921">
    <property type="component" value="Chromosome"/>
</dbReference>
<dbReference type="InterPro" id="IPR020471">
    <property type="entry name" value="AKR"/>
</dbReference>
<dbReference type="InterPro" id="IPR023210">
    <property type="entry name" value="NADP_OxRdtase_dom"/>
</dbReference>